<keyword evidence="2" id="KW-1185">Reference proteome</keyword>
<name>A0A2U8FQ00_9BURK</name>
<proteinExistence type="predicted"/>
<keyword evidence="1" id="KW-0966">Cell projection</keyword>
<reference evidence="1 2" key="1">
    <citation type="submission" date="2018-05" db="EMBL/GenBank/DDBJ databases">
        <title>complete genome sequence of Aquabacterium olei NBRC 110486.</title>
        <authorList>
            <person name="Tang B."/>
            <person name="Chang J."/>
            <person name="Zhang L."/>
            <person name="Yang H."/>
        </authorList>
    </citation>
    <scope>NUCLEOTIDE SEQUENCE [LARGE SCALE GENOMIC DNA]</scope>
    <source>
        <strain evidence="1 2">NBRC 110486</strain>
    </source>
</reference>
<evidence type="ECO:0000313" key="2">
    <source>
        <dbReference type="Proteomes" id="UP000244892"/>
    </source>
</evidence>
<keyword evidence="1" id="KW-0282">Flagellum</keyword>
<keyword evidence="1" id="KW-0969">Cilium</keyword>
<organism evidence="1 2">
    <name type="scientific">Aquabacterium olei</name>
    <dbReference type="NCBI Taxonomy" id="1296669"/>
    <lineage>
        <taxon>Bacteria</taxon>
        <taxon>Pseudomonadati</taxon>
        <taxon>Pseudomonadota</taxon>
        <taxon>Betaproteobacteria</taxon>
        <taxon>Burkholderiales</taxon>
        <taxon>Aquabacterium</taxon>
    </lineage>
</organism>
<accession>A0A2U8FQ00</accession>
<gene>
    <name evidence="1" type="ORF">DEH84_02755</name>
</gene>
<dbReference type="EMBL" id="CP029210">
    <property type="protein sequence ID" value="AWI52464.1"/>
    <property type="molecule type" value="Genomic_DNA"/>
</dbReference>
<dbReference type="AlphaFoldDB" id="A0A2U8FQ00"/>
<dbReference type="RefSeq" id="WP_109034568.1">
    <property type="nucleotide sequence ID" value="NZ_CP029210.1"/>
</dbReference>
<evidence type="ECO:0000313" key="1">
    <source>
        <dbReference type="EMBL" id="AWI52464.1"/>
    </source>
</evidence>
<dbReference type="OrthoDB" id="5986582at2"/>
<dbReference type="KEGG" id="aon:DEH84_02755"/>
<sequence>MGASSIALSGVHAASLRLDTAAHNVANIETPDFRRQQTLQRTLEPAGVATSVTQSDTTGAALERDLIDQQAASYEYMAALGVIRTENRMMGSLLDEEA</sequence>
<dbReference type="Proteomes" id="UP000244892">
    <property type="component" value="Chromosome"/>
</dbReference>
<protein>
    <submittedName>
        <fullName evidence="1">Flagellar basal body rod protein</fullName>
    </submittedName>
</protein>